<dbReference type="GO" id="GO:0005829">
    <property type="term" value="C:cytosol"/>
    <property type="evidence" value="ECO:0007669"/>
    <property type="project" value="TreeGrafter"/>
</dbReference>
<dbReference type="GO" id="GO:0008714">
    <property type="term" value="F:AMP nucleosidase activity"/>
    <property type="evidence" value="ECO:0007669"/>
    <property type="project" value="UniProtKB-EC"/>
</dbReference>
<name>A0A556ABM2_9BURK</name>
<comment type="caution">
    <text evidence="4">The sequence shown here is derived from an EMBL/GenBank/DDBJ whole genome shotgun (WGS) entry which is preliminary data.</text>
</comment>
<dbReference type="Pfam" id="PF03641">
    <property type="entry name" value="Lysine_decarbox"/>
    <property type="match status" value="1"/>
</dbReference>
<evidence type="ECO:0000256" key="1">
    <source>
        <dbReference type="ARBA" id="ARBA00000274"/>
    </source>
</evidence>
<dbReference type="InterPro" id="IPR005269">
    <property type="entry name" value="LOG"/>
</dbReference>
<dbReference type="OrthoDB" id="9801098at2"/>
<accession>A0A556ABM2</accession>
<evidence type="ECO:0000313" key="5">
    <source>
        <dbReference type="Proteomes" id="UP000318405"/>
    </source>
</evidence>
<dbReference type="EC" id="3.2.2.n1" evidence="2"/>
<comment type="catalytic activity">
    <reaction evidence="1">
        <text>AMP + H2O = D-ribose 5-phosphate + adenine</text>
        <dbReference type="Rhea" id="RHEA:20129"/>
        <dbReference type="ChEBI" id="CHEBI:15377"/>
        <dbReference type="ChEBI" id="CHEBI:16708"/>
        <dbReference type="ChEBI" id="CHEBI:78346"/>
        <dbReference type="ChEBI" id="CHEBI:456215"/>
        <dbReference type="EC" id="3.2.2.4"/>
    </reaction>
</comment>
<dbReference type="EMBL" id="VLTJ01000039">
    <property type="protein sequence ID" value="TSH90285.1"/>
    <property type="molecule type" value="Genomic_DNA"/>
</dbReference>
<keyword evidence="5" id="KW-1185">Reference proteome</keyword>
<evidence type="ECO:0000256" key="2">
    <source>
        <dbReference type="RuleBase" id="RU363015"/>
    </source>
</evidence>
<comment type="similarity">
    <text evidence="2">Belongs to the LOG family.</text>
</comment>
<proteinExistence type="inferred from homology"/>
<feature type="region of interest" description="Disordered" evidence="3">
    <location>
        <begin position="1"/>
        <end position="25"/>
    </location>
</feature>
<dbReference type="NCBIfam" id="TIGR00730">
    <property type="entry name" value="Rossman fold protein, TIGR00730 family"/>
    <property type="match status" value="1"/>
</dbReference>
<dbReference type="InterPro" id="IPR052341">
    <property type="entry name" value="LOG_family_nucleotidases"/>
</dbReference>
<dbReference type="AlphaFoldDB" id="A0A556ABM2"/>
<dbReference type="SUPFAM" id="SSF102405">
    <property type="entry name" value="MCP/YpsA-like"/>
    <property type="match status" value="1"/>
</dbReference>
<dbReference type="GO" id="GO:0009691">
    <property type="term" value="P:cytokinin biosynthetic process"/>
    <property type="evidence" value="ECO:0007669"/>
    <property type="project" value="UniProtKB-UniRule"/>
</dbReference>
<dbReference type="Proteomes" id="UP000318405">
    <property type="component" value="Unassembled WGS sequence"/>
</dbReference>
<keyword evidence="2" id="KW-0378">Hydrolase</keyword>
<gene>
    <name evidence="4" type="ORF">FOZ76_20870</name>
</gene>
<keyword evidence="2" id="KW-0203">Cytokinin biosynthesis</keyword>
<evidence type="ECO:0000313" key="4">
    <source>
        <dbReference type="EMBL" id="TSH90285.1"/>
    </source>
</evidence>
<organism evidence="4 5">
    <name type="scientific">Verticiella sediminum</name>
    <dbReference type="NCBI Taxonomy" id="1247510"/>
    <lineage>
        <taxon>Bacteria</taxon>
        <taxon>Pseudomonadati</taxon>
        <taxon>Pseudomonadota</taxon>
        <taxon>Betaproteobacteria</taxon>
        <taxon>Burkholderiales</taxon>
        <taxon>Alcaligenaceae</taxon>
        <taxon>Verticiella</taxon>
    </lineage>
</organism>
<protein>
    <recommendedName>
        <fullName evidence="2">Cytokinin riboside 5'-monophosphate phosphoribohydrolase</fullName>
        <ecNumber evidence="2">3.2.2.n1</ecNumber>
    </recommendedName>
</protein>
<sequence length="273" mass="30366">METRQQSGAVHEGPALQDARQSEARQERIAAKNAVRVPGLRDIVDEERASAMKARESWHLLGIMSEFYEASEKLAQVRPAVSLFGSARIKPGTPYYEKTERIGRLLSEAGFSVISGGGPGLMEACNKGAHAGPSPSIGLNIEIPHEQHSNPHQNISLWFRHFFPRKVAFMKFTSAYVVMPGGFGTMDELFEALTLIQTGKSRKMPIILVGSEFWQGLLDWIRAQLRAAGLINPEDIDLMQVIDEPERVVEAIFDFYEHDGFDLSAQDTQLVSL</sequence>
<dbReference type="InterPro" id="IPR031100">
    <property type="entry name" value="LOG_fam"/>
</dbReference>
<evidence type="ECO:0000256" key="3">
    <source>
        <dbReference type="SAM" id="MobiDB-lite"/>
    </source>
</evidence>
<reference evidence="4 5" key="1">
    <citation type="submission" date="2019-07" db="EMBL/GenBank/DDBJ databases">
        <title>Qingshengfaniella alkalisoli gen. nov., sp. nov., isolated from saline soil.</title>
        <authorList>
            <person name="Xu L."/>
            <person name="Huang X.-X."/>
            <person name="Sun J.-Q."/>
        </authorList>
    </citation>
    <scope>NUCLEOTIDE SEQUENCE [LARGE SCALE GENOMIC DNA]</scope>
    <source>
        <strain evidence="4 5">DSM 27279</strain>
    </source>
</reference>
<dbReference type="PANTHER" id="PTHR43393:SF2">
    <property type="entry name" value="CYTOKININ RIBOSIDE 5'-MONOPHOSPHATE PHOSPHORIBOHYDROLASE"/>
    <property type="match status" value="1"/>
</dbReference>
<dbReference type="PANTHER" id="PTHR43393">
    <property type="entry name" value="CYTOKININ RIBOSIDE 5'-MONOPHOSPHATE PHOSPHORIBOHYDROLASE"/>
    <property type="match status" value="1"/>
</dbReference>
<dbReference type="Gene3D" id="3.40.50.450">
    <property type="match status" value="1"/>
</dbReference>